<sequence length="601" mass="64744">MQQGAKTVSMRHLYLYTHLLLDEAGRQGRKVRLEWANIETAAIGPDPKNPAGLLMKLPHMASVGTEGDATLLRALVSHEVLCHGHHTDFSVMPDKGIGGVLENVLEDPRGELLALARYPGSKKVIREGIEVLVDRGVFAGPKADEQLHPAEILTSWLVTELRSELLGQSCLEAFSRDYRKLAIQTFGSRLTAAVKSEALKATAAPTTADVQVHSRKILELLKMAKENPPPQQQPQSGQSGQPDKADAGQGAGNSSDPSQGGNPGDKPGKADGAPQPGKKGRAGKGDQPGDQPGDPAKGGFEPNQGDLAKAIEQVLKASKEDAGTYGKGLEDHLVEGSEAMATGGGMSHTHEMGVASRPQRDSEENRTAMRAGARAITAALGLKIEELLESRALVHRRRSTEGRIRPGRVWRLVQGDTEIFQKRSLQEELDTCVMVLDDESGSMNEPFGDMRREDAASRVCVGAGEVLNNAEVPFALVGYNTSLHQYKGFDDSWAETLKDFGPHSASSTNTHLAVVWALRELINRKERRKILKVVTDGDPGDQTVLAAAIEEAKAFGVEVRFVLISSREEYKYRSMGVPYGVANDAPELANAVFASLEAAFA</sequence>
<evidence type="ECO:0000313" key="3">
    <source>
        <dbReference type="EMBL" id="ABM97166.1"/>
    </source>
</evidence>
<dbReference type="InterPro" id="IPR002035">
    <property type="entry name" value="VWF_A"/>
</dbReference>
<evidence type="ECO:0000313" key="4">
    <source>
        <dbReference type="Proteomes" id="UP000000366"/>
    </source>
</evidence>
<evidence type="ECO:0000259" key="2">
    <source>
        <dbReference type="Pfam" id="PF00092"/>
    </source>
</evidence>
<feature type="compositionally biased region" description="Low complexity" evidence="1">
    <location>
        <begin position="233"/>
        <end position="242"/>
    </location>
</feature>
<dbReference type="KEGG" id="mpt:Mpe_B0391"/>
<organism evidence="3 4">
    <name type="scientific">Methylibium petroleiphilum (strain ATCC BAA-1232 / LMG 22953 / PM1)</name>
    <dbReference type="NCBI Taxonomy" id="420662"/>
    <lineage>
        <taxon>Bacteria</taxon>
        <taxon>Pseudomonadati</taxon>
        <taxon>Pseudomonadota</taxon>
        <taxon>Betaproteobacteria</taxon>
        <taxon>Burkholderiales</taxon>
        <taxon>Sphaerotilaceae</taxon>
        <taxon>Methylibium</taxon>
    </lineage>
</organism>
<keyword evidence="4" id="KW-1185">Reference proteome</keyword>
<feature type="compositionally biased region" description="Low complexity" evidence="1">
    <location>
        <begin position="288"/>
        <end position="299"/>
    </location>
</feature>
<dbReference type="Gene3D" id="3.40.50.410">
    <property type="entry name" value="von Willebrand factor, type A domain"/>
    <property type="match status" value="1"/>
</dbReference>
<geneLocation type="plasmid" evidence="3 4">
    <name>RPME01</name>
</geneLocation>
<dbReference type="Pfam" id="PF00092">
    <property type="entry name" value="VWA"/>
    <property type="match status" value="1"/>
</dbReference>
<accession>A2SNM7</accession>
<dbReference type="eggNOG" id="COG4547">
    <property type="taxonomic scope" value="Bacteria"/>
</dbReference>
<gene>
    <name evidence="3" type="ordered locus">Mpe_B0391</name>
</gene>
<feature type="domain" description="VWFA" evidence="2">
    <location>
        <begin position="434"/>
        <end position="575"/>
    </location>
</feature>
<feature type="region of interest" description="Disordered" evidence="1">
    <location>
        <begin position="226"/>
        <end position="304"/>
    </location>
</feature>
<dbReference type="Proteomes" id="UP000000366">
    <property type="component" value="Plasmid RPME01"/>
</dbReference>
<dbReference type="EMBL" id="CP000556">
    <property type="protein sequence ID" value="ABM97166.1"/>
    <property type="molecule type" value="Genomic_DNA"/>
</dbReference>
<protein>
    <recommendedName>
        <fullName evidence="2">VWFA domain-containing protein</fullName>
    </recommendedName>
</protein>
<dbReference type="HOGENOM" id="CLU_024864_0_0_4"/>
<keyword evidence="3" id="KW-0614">Plasmid</keyword>
<proteinExistence type="predicted"/>
<dbReference type="SUPFAM" id="SSF53300">
    <property type="entry name" value="vWA-like"/>
    <property type="match status" value="1"/>
</dbReference>
<dbReference type="InterPro" id="IPR036465">
    <property type="entry name" value="vWFA_dom_sf"/>
</dbReference>
<dbReference type="AlphaFoldDB" id="A2SNM7"/>
<name>A2SNM7_METPP</name>
<evidence type="ECO:0000256" key="1">
    <source>
        <dbReference type="SAM" id="MobiDB-lite"/>
    </source>
</evidence>
<reference evidence="3 4" key="1">
    <citation type="journal article" date="2007" name="J. Bacteriol.">
        <title>Whole-genome analysis of the methyl tert-butyl ether-degrading beta-proteobacterium Methylibium petroleiphilum PM1.</title>
        <authorList>
            <person name="Kane S.R."/>
            <person name="Chakicherla A.Y."/>
            <person name="Chain P.S.G."/>
            <person name="Schmidt R."/>
            <person name="Shin M.W."/>
            <person name="Legler T.C."/>
            <person name="Scow K.M."/>
            <person name="Larimer F.W."/>
            <person name="Lucas S.M."/>
            <person name="Richardson P.M."/>
            <person name="Hristova K.R."/>
        </authorList>
    </citation>
    <scope>NUCLEOTIDE SEQUENCE [LARGE SCALE GENOMIC DNA]</scope>
    <source>
        <strain evidence="4">ATCC BAA-1232 / LMG 22953 / PM1</strain>
        <plasmid evidence="3 4">RPME01</plasmid>
    </source>
</reference>